<dbReference type="AlphaFoldDB" id="A0A086BIE0"/>
<gene>
    <name evidence="2" type="ORF">IQ37_10015</name>
</gene>
<sequence>MICDQELKGGGDQAFDRKKKKNADINDKQAFFHPSFFQHLHKISRGKTTDDDTADDIGIKSNGCPMMQIDHIDDEKYRSIQVNDSLYENRNS</sequence>
<proteinExistence type="predicted"/>
<accession>A0A086BIE0</accession>
<keyword evidence="3" id="KW-1185">Reference proteome</keyword>
<comment type="caution">
    <text evidence="2">The sequence shown here is derived from an EMBL/GenBank/DDBJ whole genome shotgun (WGS) entry which is preliminary data.</text>
</comment>
<dbReference type="EMBL" id="JPRJ01000015">
    <property type="protein sequence ID" value="KFF28704.1"/>
    <property type="molecule type" value="Genomic_DNA"/>
</dbReference>
<dbReference type="Proteomes" id="UP000028709">
    <property type="component" value="Unassembled WGS sequence"/>
</dbReference>
<feature type="region of interest" description="Disordered" evidence="1">
    <location>
        <begin position="1"/>
        <end position="21"/>
    </location>
</feature>
<evidence type="ECO:0000256" key="1">
    <source>
        <dbReference type="SAM" id="MobiDB-lite"/>
    </source>
</evidence>
<name>A0A086BIE0_9FLAO</name>
<dbReference type="KEGG" id="cpip:CJF12_01070"/>
<protein>
    <submittedName>
        <fullName evidence="2">Uncharacterized protein</fullName>
    </submittedName>
</protein>
<evidence type="ECO:0000313" key="2">
    <source>
        <dbReference type="EMBL" id="KFF28704.1"/>
    </source>
</evidence>
<evidence type="ECO:0000313" key="3">
    <source>
        <dbReference type="Proteomes" id="UP000028709"/>
    </source>
</evidence>
<dbReference type="RefSeq" id="WP_034684397.1">
    <property type="nucleotide sequence ID" value="NZ_CP023049.2"/>
</dbReference>
<reference evidence="2 3" key="1">
    <citation type="submission" date="2014-07" db="EMBL/GenBank/DDBJ databases">
        <title>Genome of Chryseobacterium piperi CTM.</title>
        <authorList>
            <person name="Pipes S.E."/>
            <person name="Stropko S.J."/>
            <person name="Newman J.D."/>
        </authorList>
    </citation>
    <scope>NUCLEOTIDE SEQUENCE [LARGE SCALE GENOMIC DNA]</scope>
    <source>
        <strain evidence="2 3">CTM</strain>
    </source>
</reference>
<organism evidence="2 3">
    <name type="scientific">Chryseobacterium piperi</name>
    <dbReference type="NCBI Taxonomy" id="558152"/>
    <lineage>
        <taxon>Bacteria</taxon>
        <taxon>Pseudomonadati</taxon>
        <taxon>Bacteroidota</taxon>
        <taxon>Flavobacteriia</taxon>
        <taxon>Flavobacteriales</taxon>
        <taxon>Weeksellaceae</taxon>
        <taxon>Chryseobacterium group</taxon>
        <taxon>Chryseobacterium</taxon>
    </lineage>
</organism>